<dbReference type="NCBIfam" id="TIGR00269">
    <property type="entry name" value="TIGR00269 family protein"/>
    <property type="match status" value="1"/>
</dbReference>
<dbReference type="InterPro" id="IPR056369">
    <property type="entry name" value="CTU1-like_ATP-bd"/>
</dbReference>
<dbReference type="PANTHER" id="PTHR11807">
    <property type="entry name" value="ATPASES OF THE PP SUPERFAMILY-RELATED"/>
    <property type="match status" value="1"/>
</dbReference>
<dbReference type="HAMAP" id="MF_03053">
    <property type="entry name" value="CTU1"/>
    <property type="match status" value="1"/>
</dbReference>
<dbReference type="GO" id="GO:0002144">
    <property type="term" value="C:cytosolic tRNA wobble base thiouridylase complex"/>
    <property type="evidence" value="ECO:0007669"/>
    <property type="project" value="TreeGrafter"/>
</dbReference>
<comment type="subcellular location">
    <subcellularLocation>
        <location evidence="6">Cytoplasm</location>
    </subcellularLocation>
</comment>
<keyword evidence="5 6" id="KW-0694">RNA-binding</keyword>
<dbReference type="Gene3D" id="3.40.50.620">
    <property type="entry name" value="HUPs"/>
    <property type="match status" value="1"/>
</dbReference>
<evidence type="ECO:0000256" key="7">
    <source>
        <dbReference type="SAM" id="MobiDB-lite"/>
    </source>
</evidence>
<evidence type="ECO:0000256" key="1">
    <source>
        <dbReference type="ARBA" id="ARBA00022490"/>
    </source>
</evidence>
<evidence type="ECO:0000259" key="8">
    <source>
        <dbReference type="Pfam" id="PF01171"/>
    </source>
</evidence>
<feature type="compositionally biased region" description="Basic and acidic residues" evidence="7">
    <location>
        <begin position="360"/>
        <end position="376"/>
    </location>
</feature>
<keyword evidence="11" id="KW-1185">Reference proteome</keyword>
<keyword evidence="1 6" id="KW-0963">Cytoplasm</keyword>
<dbReference type="GO" id="GO:0002143">
    <property type="term" value="P:tRNA wobble position uridine thiolation"/>
    <property type="evidence" value="ECO:0007669"/>
    <property type="project" value="TreeGrafter"/>
</dbReference>
<dbReference type="PANTHER" id="PTHR11807:SF12">
    <property type="entry name" value="CYTOPLASMIC TRNA 2-THIOLATION PROTEIN 1"/>
    <property type="match status" value="1"/>
</dbReference>
<evidence type="ECO:0000256" key="2">
    <source>
        <dbReference type="ARBA" id="ARBA00022555"/>
    </source>
</evidence>
<evidence type="ECO:0000256" key="3">
    <source>
        <dbReference type="ARBA" id="ARBA00022679"/>
    </source>
</evidence>
<dbReference type="OrthoDB" id="198857at2759"/>
<keyword evidence="4 6" id="KW-0819">tRNA processing</keyword>
<dbReference type="UniPathway" id="UPA00988"/>
<evidence type="ECO:0000313" key="11">
    <source>
        <dbReference type="Proteomes" id="UP000198287"/>
    </source>
</evidence>
<evidence type="ECO:0000313" key="10">
    <source>
        <dbReference type="EMBL" id="OXA59252.1"/>
    </source>
</evidence>
<dbReference type="InterPro" id="IPR011063">
    <property type="entry name" value="TilS/TtcA_N"/>
</dbReference>
<feature type="domain" description="tRNA(Ile)-lysidine/2-thiocytidine synthase N-terminal" evidence="8">
    <location>
        <begin position="53"/>
        <end position="244"/>
    </location>
</feature>
<dbReference type="Proteomes" id="UP000198287">
    <property type="component" value="Unassembled WGS sequence"/>
</dbReference>
<sequence>MPLDCENKCGNKASMKRPKTGHALCQPCFFAAFEAEVHETIVKGDLFKPGDSVAIGASGGKDSTVLAYILKLLNERHNYGLQLVLLSVDEGITGYRDDSLETVKRNELEYGLPLTILSYKDLYGWTMDEIVREVGKKNNCTFCGVFRRQALDRGAVLLGANKIVTGHNADDVAETIFMNLLRGDVARLQRCTAITTGAEGTLPRCKPFKYTYEKEIVMYAYFKKLDYFSTECIYSPNAYRGHVRTFIKDLERVRPRVIIDIIFSGEQLSVREGIKMPKQGICERCKYISSMRICKACVMLEGLNKGLPKLGIGKSSKVKGQMKILEGKDEICRSDGGAKSGCASQREGKQVCCGRGGGCSKEEKVDDPVQDTEPKVKQGKQRSLKKRRQARERINATGNIPNLPKQDEHVNGDSTATRLNDYDNASHLEDDDGLHDFFGCGGFATSSNDNNDLISGPLPDDEVGTIRSKMEQQNHHQVDIDIENLGQLAATMLHMGIVGGSTRPK</sequence>
<dbReference type="SUPFAM" id="SSF52402">
    <property type="entry name" value="Adenine nucleotide alpha hydrolases-like"/>
    <property type="match status" value="1"/>
</dbReference>
<feature type="compositionally biased region" description="Basic residues" evidence="7">
    <location>
        <begin position="377"/>
        <end position="390"/>
    </location>
</feature>
<evidence type="ECO:0000256" key="6">
    <source>
        <dbReference type="HAMAP-Rule" id="MF_03053"/>
    </source>
</evidence>
<accession>A0A226ENP3</accession>
<gene>
    <name evidence="10" type="ORF">Fcan01_04074</name>
</gene>
<dbReference type="GO" id="GO:0032447">
    <property type="term" value="P:protein urmylation"/>
    <property type="evidence" value="ECO:0007669"/>
    <property type="project" value="UniProtKB-UniRule"/>
</dbReference>
<dbReference type="GO" id="GO:0000049">
    <property type="term" value="F:tRNA binding"/>
    <property type="evidence" value="ECO:0007669"/>
    <property type="project" value="UniProtKB-UniRule"/>
</dbReference>
<comment type="caution">
    <text evidence="10">The sequence shown here is derived from an EMBL/GenBank/DDBJ whole genome shotgun (WGS) entry which is preliminary data.</text>
</comment>
<proteinExistence type="inferred from homology"/>
<evidence type="ECO:0000259" key="9">
    <source>
        <dbReference type="Pfam" id="PF16503"/>
    </source>
</evidence>
<dbReference type="EC" id="2.7.7.-" evidence="6"/>
<feature type="domain" description="Cytoplasmic tRNA 2-thiolation protein 1 C-terminal" evidence="9">
    <location>
        <begin position="281"/>
        <end position="310"/>
    </location>
</feature>
<comment type="pathway">
    <text evidence="6">tRNA modification; 5-methoxycarbonylmethyl-2-thiouridine-tRNA biosynthesis.</text>
</comment>
<organism evidence="10 11">
    <name type="scientific">Folsomia candida</name>
    <name type="common">Springtail</name>
    <dbReference type="NCBI Taxonomy" id="158441"/>
    <lineage>
        <taxon>Eukaryota</taxon>
        <taxon>Metazoa</taxon>
        <taxon>Ecdysozoa</taxon>
        <taxon>Arthropoda</taxon>
        <taxon>Hexapoda</taxon>
        <taxon>Collembola</taxon>
        <taxon>Entomobryomorpha</taxon>
        <taxon>Isotomoidea</taxon>
        <taxon>Isotomidae</taxon>
        <taxon>Proisotominae</taxon>
        <taxon>Folsomia</taxon>
    </lineage>
</organism>
<feature type="region of interest" description="Disordered" evidence="7">
    <location>
        <begin position="355"/>
        <end position="410"/>
    </location>
</feature>
<dbReference type="InterPro" id="IPR032442">
    <property type="entry name" value="CTU1_C"/>
</dbReference>
<dbReference type="CDD" id="cd01713">
    <property type="entry name" value="CTU1-like"/>
    <property type="match status" value="1"/>
</dbReference>
<dbReference type="EMBL" id="LNIX01000002">
    <property type="protein sequence ID" value="OXA59252.1"/>
    <property type="molecule type" value="Genomic_DNA"/>
</dbReference>
<dbReference type="STRING" id="158441.A0A226ENP3"/>
<dbReference type="GO" id="GO:0016779">
    <property type="term" value="F:nucleotidyltransferase activity"/>
    <property type="evidence" value="ECO:0007669"/>
    <property type="project" value="UniProtKB-UniRule"/>
</dbReference>
<comment type="function">
    <text evidence="6">Plays a central role in 2-thiolation of mcm(5)S(2)U at tRNA wobble positions of tRNA(Lys), tRNA(Glu) and tRNA(Gln). Directly binds tRNAs and probably acts by catalyzing adenylation of tRNAs, an intermediate required for 2-thiolation. It is unclear whether it acts as a sulfurtransferase that transfers sulfur from thiocarboxylated URM1 onto the uridine of tRNAs at wobble position.</text>
</comment>
<dbReference type="InterPro" id="IPR000541">
    <property type="entry name" value="Ncs6/Tuc1/Ctu1"/>
</dbReference>
<reference evidence="10 11" key="1">
    <citation type="submission" date="2015-12" db="EMBL/GenBank/DDBJ databases">
        <title>The genome of Folsomia candida.</title>
        <authorList>
            <person name="Faddeeva A."/>
            <person name="Derks M.F."/>
            <person name="Anvar Y."/>
            <person name="Smit S."/>
            <person name="Van Straalen N."/>
            <person name="Roelofs D."/>
        </authorList>
    </citation>
    <scope>NUCLEOTIDE SEQUENCE [LARGE SCALE GENOMIC DNA]</scope>
    <source>
        <strain evidence="10 11">VU population</strain>
        <tissue evidence="10">Whole body</tissue>
    </source>
</reference>
<evidence type="ECO:0000256" key="5">
    <source>
        <dbReference type="ARBA" id="ARBA00022884"/>
    </source>
</evidence>
<dbReference type="Pfam" id="PF01171">
    <property type="entry name" value="ATP_bind_3"/>
    <property type="match status" value="1"/>
</dbReference>
<keyword evidence="3 6" id="KW-0808">Transferase</keyword>
<dbReference type="Pfam" id="PF16503">
    <property type="entry name" value="zn-ribbon_14"/>
    <property type="match status" value="1"/>
</dbReference>
<dbReference type="InterPro" id="IPR014729">
    <property type="entry name" value="Rossmann-like_a/b/a_fold"/>
</dbReference>
<keyword evidence="2 6" id="KW-0820">tRNA-binding</keyword>
<name>A0A226ENP3_FOLCA</name>
<evidence type="ECO:0000256" key="4">
    <source>
        <dbReference type="ARBA" id="ARBA00022694"/>
    </source>
</evidence>
<dbReference type="GO" id="GO:0005739">
    <property type="term" value="C:mitochondrion"/>
    <property type="evidence" value="ECO:0007669"/>
    <property type="project" value="TreeGrafter"/>
</dbReference>
<comment type="similarity">
    <text evidence="6">Belongs to the TtcA family. CTU1/NCS6/ATPBD3 subfamily.</text>
</comment>
<dbReference type="FunFam" id="3.40.50.620:FF:000054">
    <property type="entry name" value="Cytoplasmic tRNA 2-thiolation protein 1"/>
    <property type="match status" value="1"/>
</dbReference>
<protein>
    <recommendedName>
        <fullName evidence="6">Cytoplasmic tRNA 2-thiolation protein 1</fullName>
        <ecNumber evidence="6">2.7.7.-</ecNumber>
    </recommendedName>
    <alternativeName>
        <fullName evidence="6">Cytoplasmic tRNA adenylyltransferase 1</fullName>
    </alternativeName>
</protein>
<dbReference type="OMA" id="MRICKAC"/>
<dbReference type="AlphaFoldDB" id="A0A226ENP3"/>